<dbReference type="GO" id="GO:0006869">
    <property type="term" value="P:lipid transport"/>
    <property type="evidence" value="ECO:0007669"/>
    <property type="project" value="UniProtKB-KW"/>
</dbReference>
<evidence type="ECO:0000313" key="14">
    <source>
        <dbReference type="Proteomes" id="UP000285060"/>
    </source>
</evidence>
<gene>
    <name evidence="13" type="ORF">DYB32_001682</name>
</gene>
<feature type="region of interest" description="Disordered" evidence="12">
    <location>
        <begin position="1202"/>
        <end position="1237"/>
    </location>
</feature>
<feature type="compositionally biased region" description="Polar residues" evidence="12">
    <location>
        <begin position="1588"/>
        <end position="1598"/>
    </location>
</feature>
<dbReference type="GO" id="GO:0034045">
    <property type="term" value="C:phagophore assembly site membrane"/>
    <property type="evidence" value="ECO:0007669"/>
    <property type="project" value="UniProtKB-SubCell"/>
</dbReference>
<sequence length="2104" mass="234722">MFFSLTALTDPALKRLYKFVLKRVLGRFLQHDLDMSQLQVHLRQGTLHLVELELNATAINDLLRTSGLPFQMKRGFVGSVKVTVSYTNMLNESCLIDIDDIDMVLEPVSASRPHPTPTPPTTPTSTPPTSTTQQINEGGNYDYDTDTVAQEGLDFVATWIERVTSKVKVTVTNLCITLEDSATCPVALMLHVPWMQLVDETPQEAYPSASILKGVQWKGMRVEIVHLHRDSIEETAAPFSVVPILVCDPVRPSYVQIKLYPSTLLEVDLFVPHIEMLIQPKQLGHLAQLAALLSTPPASSDTHTPSSTPSSNLYMSICDPQQAATWLAPDGSDESNTTASSNTPDNGFPTLSLAEFKRIERLLQQYQEKAQRPLSGSAPSVLRRQSSSEGGDSVVGLSDLEDEDDLFHDCNTSNSMLGSVHHGSMGHSMYMSARQPEDSMVQRIKMTVLSLDMTMVYEDVLDDPDETDHRKGTLPDASQMERLVWHVQEMLVQAILHPPQPKNVHMSFHHVTCEERLIPRLSMSDGDADDGSPPAMLAIPWLRFLGDEKDVMVHMHLDAESTRSTCVVHAQPLQVEVDMFMLNRLQAFLNAVPRSPPTCPTDVARGAPIQVEVHLPFVHIHLRFPLIPSDRIRFGPSSRRGLAEDTLQLHFHHVKLGKHAMSWGQLHMDLHYPPAFNPRDRGPPCVASICSSTVHAQCSWSVHTPTLDKLQAAASVRANMKETFGSDAEQGEVSIGGGVDAWRQTDLLEQACVAASATVVKVHIPDATVVIDKTVYDRLMVLTDALVSINPVDITGLTKVTTLQPCGMSLEIVCDGFHVRLKHENLPEYRLELEHVRIFSLVSWLGSLTSRLHVVAQELTLFEENTPVLYKIAWGRPHEGPLLLFLQETTELAEDMRDISLHLHFSHLTWRYDMASNWLGDCLHVLLTTYPPAIVPLDTPHGADDSIDMTQAPIPLAMPTKTVFTKLVVQCYESVLDYAPPGISARALLVLGKLCLSSNLVTDAAVQGVAELGLFVHPMRVTPDVYVLENRWLDKSASRGALSMRETIENLGFLEVSTLDFADVFVRVSEDDQMNLELCLGTIKLKVCFDSFETMRLVCITWWDEFAKNSPPPKASTAASVMLVAAVDVADTETAPTTSLNVLDQIDFNMFQPKTNAPSVAMRDTEARLLKTQVHEAMKPPVQRRLPSTPLVIEDFFSHETKQGGAESSPWFISDTTPSATSQPSTNSSLSSVQPRAGSPALVEASARWIPPEAADVSESLPVHFESSFKAVDEEFDDDVTDDLTMSVSINDTEEVELDLHLDGDMRLELNRLLEEEDDDPAILTEDEEASPRHSVLSPPDSPTSNENSGTMRSHRGSWPDRRFVARWYSDGNFGNPDPPAIYLHHVEIPIAGAAAALSFGEKELASAIQTMTKYKLDRWSILLRDFNVEMRLFGGHDWQPSSSASPTVAATTPDKASTEDKAEKKQKLLDALLENYVDDSDKLLKNKPKSRPSKHRKTEEMLELRLANIKVRFAFVFPLYERGRVVAAAGPSDTFHPRETGTPLIHLHLVTVRSTMSAEEEHRLKLKFLPLRINLDQDVLDFLKQFSRPSNSESPPTDDSAAFPKPDLPVPLHAPTVISEKPEMAPGAASFFFQSVDIRSFKIKIDYRPQRVDFQALQAGDYLEVINLFVLEGMELSLRHIKLSGVSNWDALINQTLVHWVQDISRHQIHKCLASVVPMRSISNIGAGAADLILLPMAQYGKDRRVIRGLRKGATSFLKSVTIETLNTASKLARGTKSLLETADHVMQDSKKKKTQFNSRKGNTHARYLISQPANATEGWNQAYASMTSRQTPEPFAMSTTLAACDRAKAALDAVKAMVPDSALAEKLLRRRLYNREQQRRHRYHKAEEAARLRIEVARLEDKKAKVADGRHVDETDTMLPWKEVCCAILGSIEDTSQANRSLQKRSRRNQDLIQRITSWISSCRLLREIGGKIAYGRTHRSADEDVNFLCREFSEDGKITIVAQHIHDDENLQQCKVQCNRMFWVTVDRISDDISTLRVLFLSSHYFNQEGSVPFEEECHYHWGLDLSHIENNGVKLAAFHQHIARAGNEFVGALVPLLDCP</sequence>
<keyword evidence="14" id="KW-1185">Reference proteome</keyword>
<evidence type="ECO:0000256" key="8">
    <source>
        <dbReference type="ARBA" id="ARBA00023055"/>
    </source>
</evidence>
<dbReference type="PANTHER" id="PTHR13190">
    <property type="entry name" value="AUTOPHAGY-RELATED 2, ISOFORM A"/>
    <property type="match status" value="1"/>
</dbReference>
<name>A0A3R6YE67_9STRA</name>
<evidence type="ECO:0000256" key="1">
    <source>
        <dbReference type="ARBA" id="ARBA00004406"/>
    </source>
</evidence>
<feature type="region of interest" description="Disordered" evidence="12">
    <location>
        <begin position="1326"/>
        <end position="1358"/>
    </location>
</feature>
<feature type="region of interest" description="Disordered" evidence="12">
    <location>
        <begin position="1440"/>
        <end position="1464"/>
    </location>
</feature>
<evidence type="ECO:0000256" key="10">
    <source>
        <dbReference type="ARBA" id="ARBA00024479"/>
    </source>
</evidence>
<dbReference type="GO" id="GO:0034727">
    <property type="term" value="P:piecemeal microautophagy of the nucleus"/>
    <property type="evidence" value="ECO:0007669"/>
    <property type="project" value="TreeGrafter"/>
</dbReference>
<dbReference type="VEuPathDB" id="FungiDB:H310_08237"/>
<dbReference type="GO" id="GO:0061723">
    <property type="term" value="P:glycophagy"/>
    <property type="evidence" value="ECO:0007669"/>
    <property type="project" value="TreeGrafter"/>
</dbReference>
<feature type="compositionally biased region" description="Polar residues" evidence="12">
    <location>
        <begin position="1343"/>
        <end position="1352"/>
    </location>
</feature>
<dbReference type="GO" id="GO:0043495">
    <property type="term" value="F:protein-membrane adaptor activity"/>
    <property type="evidence" value="ECO:0007669"/>
    <property type="project" value="TreeGrafter"/>
</dbReference>
<comment type="caution">
    <text evidence="13">The sequence shown here is derived from an EMBL/GenBank/DDBJ whole genome shotgun (WGS) entry which is preliminary data.</text>
</comment>
<feature type="compositionally biased region" description="Low complexity" evidence="12">
    <location>
        <begin position="295"/>
        <end position="311"/>
    </location>
</feature>
<dbReference type="Pfam" id="PF13329">
    <property type="entry name" value="ATG2_CAD"/>
    <property type="match status" value="2"/>
</dbReference>
<evidence type="ECO:0000256" key="9">
    <source>
        <dbReference type="ARBA" id="ARBA00023136"/>
    </source>
</evidence>
<dbReference type="GO" id="GO:0032266">
    <property type="term" value="F:phosphatidylinositol-3-phosphate binding"/>
    <property type="evidence" value="ECO:0007669"/>
    <property type="project" value="TreeGrafter"/>
</dbReference>
<keyword evidence="7" id="KW-0072">Autophagy</keyword>
<comment type="similarity">
    <text evidence="3">Belongs to the ATG2 family.</text>
</comment>
<accession>A0A3R6YE67</accession>
<comment type="subcellular location">
    <subcellularLocation>
        <location evidence="1">Endoplasmic reticulum membrane</location>
        <topology evidence="1">Peripheral membrane protein</topology>
    </subcellularLocation>
    <subcellularLocation>
        <location evidence="2">Preautophagosomal structure membrane</location>
        <topology evidence="2">Peripheral membrane protein</topology>
    </subcellularLocation>
</comment>
<reference evidence="13 14" key="1">
    <citation type="submission" date="2018-08" db="EMBL/GenBank/DDBJ databases">
        <title>Aphanomyces genome sequencing and annotation.</title>
        <authorList>
            <person name="Minardi D."/>
            <person name="Oidtmann B."/>
            <person name="Van Der Giezen M."/>
            <person name="Studholme D.J."/>
        </authorList>
    </citation>
    <scope>NUCLEOTIDE SEQUENCE [LARGE SCALE GENOMIC DNA]</scope>
    <source>
        <strain evidence="13 14">NJM0002</strain>
    </source>
</reference>
<evidence type="ECO:0000256" key="4">
    <source>
        <dbReference type="ARBA" id="ARBA00018070"/>
    </source>
</evidence>
<dbReference type="GO" id="GO:0061908">
    <property type="term" value="C:phagophore"/>
    <property type="evidence" value="ECO:0007669"/>
    <property type="project" value="TreeGrafter"/>
</dbReference>
<feature type="compositionally biased region" description="Polar residues" evidence="12">
    <location>
        <begin position="334"/>
        <end position="345"/>
    </location>
</feature>
<dbReference type="GO" id="GO:0000045">
    <property type="term" value="P:autophagosome assembly"/>
    <property type="evidence" value="ECO:0007669"/>
    <property type="project" value="TreeGrafter"/>
</dbReference>
<feature type="region of interest" description="Disordered" evidence="12">
    <location>
        <begin position="108"/>
        <end position="139"/>
    </location>
</feature>
<comment type="catalytic activity">
    <reaction evidence="11">
        <text>a 1,2-diacyl-sn-glycero-3-phosphoethanolamine(in) = a 1,2-diacyl-sn-glycero-3-phosphoethanolamine(out)</text>
        <dbReference type="Rhea" id="RHEA:38895"/>
        <dbReference type="ChEBI" id="CHEBI:64612"/>
    </reaction>
</comment>
<evidence type="ECO:0000256" key="12">
    <source>
        <dbReference type="SAM" id="MobiDB-lite"/>
    </source>
</evidence>
<keyword evidence="6" id="KW-0256">Endoplasmic reticulum</keyword>
<dbReference type="Proteomes" id="UP000285060">
    <property type="component" value="Unassembled WGS sequence"/>
</dbReference>
<feature type="compositionally biased region" description="Low complexity" evidence="12">
    <location>
        <begin position="1214"/>
        <end position="1232"/>
    </location>
</feature>
<dbReference type="GO" id="GO:0000422">
    <property type="term" value="P:autophagy of mitochondrion"/>
    <property type="evidence" value="ECO:0007669"/>
    <property type="project" value="TreeGrafter"/>
</dbReference>
<keyword evidence="9" id="KW-0472">Membrane</keyword>
<dbReference type="VEuPathDB" id="FungiDB:H310_08236"/>
<dbReference type="EMBL" id="QUSY01000079">
    <property type="protein sequence ID" value="RHY33351.1"/>
    <property type="molecule type" value="Genomic_DNA"/>
</dbReference>
<keyword evidence="5" id="KW-0813">Transport</keyword>
<dbReference type="PANTHER" id="PTHR13190:SF1">
    <property type="entry name" value="AUTOPHAGY-RELATED 2, ISOFORM A"/>
    <property type="match status" value="1"/>
</dbReference>
<evidence type="ECO:0000256" key="2">
    <source>
        <dbReference type="ARBA" id="ARBA00004623"/>
    </source>
</evidence>
<evidence type="ECO:0000313" key="13">
    <source>
        <dbReference type="EMBL" id="RHY33351.1"/>
    </source>
</evidence>
<feature type="compositionally biased region" description="Pro residues" evidence="12">
    <location>
        <begin position="114"/>
        <end position="126"/>
    </location>
</feature>
<feature type="region of interest" description="Disordered" evidence="12">
    <location>
        <begin position="368"/>
        <end position="396"/>
    </location>
</feature>
<keyword evidence="8" id="KW-0445">Lipid transport</keyword>
<evidence type="ECO:0000256" key="5">
    <source>
        <dbReference type="ARBA" id="ARBA00022448"/>
    </source>
</evidence>
<comment type="catalytic activity">
    <reaction evidence="10">
        <text>a 1,2-diacyl-sn-glycero-3-phospho-L-serine(in) = a 1,2-diacyl-sn-glycero-3-phospho-L-serine(out)</text>
        <dbReference type="Rhea" id="RHEA:38663"/>
        <dbReference type="ChEBI" id="CHEBI:57262"/>
    </reaction>
</comment>
<organism evidence="13 14">
    <name type="scientific">Aphanomyces invadans</name>
    <dbReference type="NCBI Taxonomy" id="157072"/>
    <lineage>
        <taxon>Eukaryota</taxon>
        <taxon>Sar</taxon>
        <taxon>Stramenopiles</taxon>
        <taxon>Oomycota</taxon>
        <taxon>Saprolegniomycetes</taxon>
        <taxon>Saprolegniales</taxon>
        <taxon>Verrucalvaceae</taxon>
        <taxon>Aphanomyces</taxon>
    </lineage>
</organism>
<evidence type="ECO:0000256" key="11">
    <source>
        <dbReference type="ARBA" id="ARBA00024615"/>
    </source>
</evidence>
<evidence type="ECO:0000256" key="7">
    <source>
        <dbReference type="ARBA" id="ARBA00023006"/>
    </source>
</evidence>
<evidence type="ECO:0000256" key="3">
    <source>
        <dbReference type="ARBA" id="ARBA00009714"/>
    </source>
</evidence>
<evidence type="ECO:0000256" key="6">
    <source>
        <dbReference type="ARBA" id="ARBA00022824"/>
    </source>
</evidence>
<feature type="region of interest" description="Disordered" evidence="12">
    <location>
        <begin position="295"/>
        <end position="314"/>
    </location>
</feature>
<protein>
    <recommendedName>
        <fullName evidence="4">Autophagy-related protein 2</fullName>
    </recommendedName>
</protein>
<dbReference type="GO" id="GO:0061709">
    <property type="term" value="P:reticulophagy"/>
    <property type="evidence" value="ECO:0007669"/>
    <property type="project" value="TreeGrafter"/>
</dbReference>
<proteinExistence type="inferred from homology"/>
<feature type="region of interest" description="Disordered" evidence="12">
    <location>
        <begin position="1588"/>
        <end position="1609"/>
    </location>
</feature>
<dbReference type="InterPro" id="IPR026849">
    <property type="entry name" value="ATG2"/>
</dbReference>
<dbReference type="GO" id="GO:0005789">
    <property type="term" value="C:endoplasmic reticulum membrane"/>
    <property type="evidence" value="ECO:0007669"/>
    <property type="project" value="UniProtKB-SubCell"/>
</dbReference>
<feature type="compositionally biased region" description="Low complexity" evidence="12">
    <location>
        <begin position="1441"/>
        <end position="1454"/>
    </location>
</feature>
<feature type="region of interest" description="Disordered" evidence="12">
    <location>
        <begin position="326"/>
        <end position="350"/>
    </location>
</feature>